<feature type="region of interest" description="Disordered" evidence="4">
    <location>
        <begin position="1"/>
        <end position="168"/>
    </location>
</feature>
<dbReference type="SUPFAM" id="SSF81296">
    <property type="entry name" value="E set domains"/>
    <property type="match status" value="1"/>
</dbReference>
<dbReference type="SMART" id="SM01010">
    <property type="entry name" value="AMPKBI"/>
    <property type="match status" value="1"/>
</dbReference>
<dbReference type="Proteomes" id="UP000094236">
    <property type="component" value="Unassembled WGS sequence"/>
</dbReference>
<dbReference type="SUPFAM" id="SSF160219">
    <property type="entry name" value="AMPKBI-like"/>
    <property type="match status" value="1"/>
</dbReference>
<dbReference type="STRING" id="669874.A0A1E4TW32"/>
<dbReference type="OrthoDB" id="531008at2759"/>
<name>A0A1E4TW32_PACTA</name>
<dbReference type="GO" id="GO:0005634">
    <property type="term" value="C:nucleus"/>
    <property type="evidence" value="ECO:0007669"/>
    <property type="project" value="TreeGrafter"/>
</dbReference>
<dbReference type="InterPro" id="IPR006828">
    <property type="entry name" value="ASC_dom"/>
</dbReference>
<evidence type="ECO:0000256" key="1">
    <source>
        <dbReference type="ARBA" id="ARBA00004496"/>
    </source>
</evidence>
<dbReference type="Pfam" id="PF04739">
    <property type="entry name" value="AMPKBI"/>
    <property type="match status" value="1"/>
</dbReference>
<dbReference type="InterPro" id="IPR013783">
    <property type="entry name" value="Ig-like_fold"/>
</dbReference>
<dbReference type="EMBL" id="KV454013">
    <property type="protein sequence ID" value="ODV95944.1"/>
    <property type="molecule type" value="Genomic_DNA"/>
</dbReference>
<dbReference type="GO" id="GO:0140767">
    <property type="term" value="F:enzyme-substrate adaptor activity"/>
    <property type="evidence" value="ECO:0007669"/>
    <property type="project" value="UniProtKB-ARBA"/>
</dbReference>
<evidence type="ECO:0000256" key="3">
    <source>
        <dbReference type="ARBA" id="ARBA00022490"/>
    </source>
</evidence>
<dbReference type="PANTHER" id="PTHR10343:SF84">
    <property type="entry name" value="5'-AMP-ACTIVATED PROTEIN KINASE SUBUNIT BETA-1"/>
    <property type="match status" value="1"/>
</dbReference>
<keyword evidence="3" id="KW-0963">Cytoplasm</keyword>
<dbReference type="PANTHER" id="PTHR10343">
    <property type="entry name" value="5'-AMP-ACTIVATED PROTEIN KINASE , BETA SUBUNIT"/>
    <property type="match status" value="1"/>
</dbReference>
<dbReference type="GO" id="GO:0031588">
    <property type="term" value="C:nucleotide-activated protein kinase complex"/>
    <property type="evidence" value="ECO:0007669"/>
    <property type="project" value="TreeGrafter"/>
</dbReference>
<feature type="compositionally biased region" description="Low complexity" evidence="4">
    <location>
        <begin position="22"/>
        <end position="65"/>
    </location>
</feature>
<dbReference type="InterPro" id="IPR032640">
    <property type="entry name" value="AMPK1_CBM"/>
</dbReference>
<evidence type="ECO:0000313" key="6">
    <source>
        <dbReference type="EMBL" id="ODV95944.1"/>
    </source>
</evidence>
<evidence type="ECO:0000256" key="2">
    <source>
        <dbReference type="ARBA" id="ARBA00010926"/>
    </source>
</evidence>
<feature type="compositionally biased region" description="Polar residues" evidence="4">
    <location>
        <begin position="154"/>
        <end position="164"/>
    </location>
</feature>
<feature type="domain" description="Association with the SNF1 complex (ASC)" evidence="5">
    <location>
        <begin position="318"/>
        <end position="430"/>
    </location>
</feature>
<gene>
    <name evidence="6" type="ORF">PACTADRAFT_49375</name>
</gene>
<accession>A0A1E4TW32</accession>
<dbReference type="GO" id="GO:0001403">
    <property type="term" value="P:invasive growth in response to glucose limitation"/>
    <property type="evidence" value="ECO:0007669"/>
    <property type="project" value="UniProtKB-ARBA"/>
</dbReference>
<sequence length="431" mass="48446">MNFSDSQHSEDISKDVPMVDMNSNKNNTISSSSHISGEGSENPLSSSSSSSASSSNNPNPNSASSMNLDEDVDHTSSKISSAGDFGEPIHPMRRKSTIILTDEPEQQHQESAQRGDQGQDQQHQQDQKLTDGNSNENDNMNVDYRNNEEDEGTQSRNSTQQDQQSSEHPELIPVELSWVQGGSRVFVTGSFTGWRKMIALNGPFTDGSFNVKLSLPAGTHRFRFIVDNELRFSDFLPTATDQMGNFVNYLEILPHAPQIDDLNATLDKTNLNNEERKLSKFDRNDKSTKSISTIDRLTNDDDDMGDGYSRYHDDEENLQPCEKQYLQDIPPIFTDPKVMEQYYLTLDNNQQNNNNNQQWLIPPQLPPHLESVILNNFSNDKDNNAGSLPIPNHVVLNHLATTSIKHNTLAVASVVRYQRKYATQILYAPLQ</sequence>
<dbReference type="Gene3D" id="6.20.250.60">
    <property type="match status" value="1"/>
</dbReference>
<dbReference type="Gene3D" id="2.60.40.10">
    <property type="entry name" value="Immunoglobulins"/>
    <property type="match status" value="1"/>
</dbReference>
<dbReference type="GO" id="GO:0007165">
    <property type="term" value="P:signal transduction"/>
    <property type="evidence" value="ECO:0007669"/>
    <property type="project" value="UniProtKB-ARBA"/>
</dbReference>
<feature type="compositionally biased region" description="Polar residues" evidence="4">
    <location>
        <begin position="130"/>
        <end position="140"/>
    </location>
</feature>
<keyword evidence="7" id="KW-1185">Reference proteome</keyword>
<evidence type="ECO:0000256" key="4">
    <source>
        <dbReference type="SAM" id="MobiDB-lite"/>
    </source>
</evidence>
<protein>
    <recommendedName>
        <fullName evidence="5">Association with the SNF1 complex (ASC) domain-containing protein</fullName>
    </recommendedName>
</protein>
<dbReference type="FunFam" id="2.60.40.10:FF:000562">
    <property type="entry name" value="Snf1 kinase complex beta-subunit Gal83"/>
    <property type="match status" value="1"/>
</dbReference>
<dbReference type="InterPro" id="IPR050827">
    <property type="entry name" value="CRP1_MDG1_kinase"/>
</dbReference>
<dbReference type="InterPro" id="IPR037256">
    <property type="entry name" value="ASC_dom_sf"/>
</dbReference>
<dbReference type="CDD" id="cd02859">
    <property type="entry name" value="E_set_AMPKbeta_like_N"/>
    <property type="match status" value="1"/>
</dbReference>
<organism evidence="6 7">
    <name type="scientific">Pachysolen tannophilus NRRL Y-2460</name>
    <dbReference type="NCBI Taxonomy" id="669874"/>
    <lineage>
        <taxon>Eukaryota</taxon>
        <taxon>Fungi</taxon>
        <taxon>Dikarya</taxon>
        <taxon>Ascomycota</taxon>
        <taxon>Saccharomycotina</taxon>
        <taxon>Pichiomycetes</taxon>
        <taxon>Pachysolenaceae</taxon>
        <taxon>Pachysolen</taxon>
    </lineage>
</organism>
<dbReference type="AlphaFoldDB" id="A0A1E4TW32"/>
<comment type="subcellular location">
    <subcellularLocation>
        <location evidence="1">Cytoplasm</location>
    </subcellularLocation>
</comment>
<evidence type="ECO:0000259" key="5">
    <source>
        <dbReference type="SMART" id="SM01010"/>
    </source>
</evidence>
<evidence type="ECO:0000313" key="7">
    <source>
        <dbReference type="Proteomes" id="UP000094236"/>
    </source>
</evidence>
<dbReference type="Pfam" id="PF16561">
    <property type="entry name" value="AMPK1_CBM"/>
    <property type="match status" value="1"/>
</dbReference>
<dbReference type="InterPro" id="IPR014756">
    <property type="entry name" value="Ig_E-set"/>
</dbReference>
<dbReference type="GO" id="GO:0005737">
    <property type="term" value="C:cytoplasm"/>
    <property type="evidence" value="ECO:0007669"/>
    <property type="project" value="UniProtKB-SubCell"/>
</dbReference>
<comment type="similarity">
    <text evidence="2">Belongs to the 5'-AMP-activated protein kinase beta subunit family.</text>
</comment>
<proteinExistence type="inferred from homology"/>
<dbReference type="GO" id="GO:0019901">
    <property type="term" value="F:protein kinase binding"/>
    <property type="evidence" value="ECO:0007669"/>
    <property type="project" value="TreeGrafter"/>
</dbReference>
<reference evidence="7" key="1">
    <citation type="submission" date="2016-05" db="EMBL/GenBank/DDBJ databases">
        <title>Comparative genomics of biotechnologically important yeasts.</title>
        <authorList>
            <consortium name="DOE Joint Genome Institute"/>
            <person name="Riley R."/>
            <person name="Haridas S."/>
            <person name="Wolfe K.H."/>
            <person name="Lopes M.R."/>
            <person name="Hittinger C.T."/>
            <person name="Goker M."/>
            <person name="Salamov A."/>
            <person name="Wisecaver J."/>
            <person name="Long T.M."/>
            <person name="Aerts A.L."/>
            <person name="Barry K."/>
            <person name="Choi C."/>
            <person name="Clum A."/>
            <person name="Coughlan A.Y."/>
            <person name="Deshpande S."/>
            <person name="Douglass A.P."/>
            <person name="Hanson S.J."/>
            <person name="Klenk H.-P."/>
            <person name="Labutti K."/>
            <person name="Lapidus A."/>
            <person name="Lindquist E."/>
            <person name="Lipzen A."/>
            <person name="Meier-Kolthoff J.P."/>
            <person name="Ohm R.A."/>
            <person name="Otillar R.P."/>
            <person name="Pangilinan J."/>
            <person name="Peng Y."/>
            <person name="Rokas A."/>
            <person name="Rosa C.A."/>
            <person name="Scheuner C."/>
            <person name="Sibirny A.A."/>
            <person name="Slot J.C."/>
            <person name="Stielow J.B."/>
            <person name="Sun H."/>
            <person name="Kurtzman C.P."/>
            <person name="Blackwell M."/>
            <person name="Grigoriev I.V."/>
            <person name="Jeffries T.W."/>
        </authorList>
    </citation>
    <scope>NUCLEOTIDE SEQUENCE [LARGE SCALE GENOMIC DNA]</scope>
    <source>
        <strain evidence="7">NRRL Y-2460</strain>
    </source>
</reference>